<sequence>MSVKDSKEKEAKTEGQSPKKTEPVPKSPKPKSSSKLKSPSKNEKQQTPSIEQYNELKNQLTQQILKKQELDSQLGTLESTIYDKETEYFNESIYGNIVRGFENFSKNSGGGSAGSMGSNKRRLAYTDDDHIFSLSSINFVKTLMKRQGLSINDSYQYTDSPSSNSNNPTKDDFDDYEDSVDPNIGKDPKSNGVSTESPATTPGTPTSSGIPPRKRKARALDD</sequence>
<dbReference type="GO" id="GO:0006325">
    <property type="term" value="P:chromatin organization"/>
    <property type="evidence" value="ECO:0007669"/>
    <property type="project" value="UniProtKB-KW"/>
</dbReference>
<dbReference type="STRING" id="984485.A0A1E4RH56"/>
<proteinExistence type="inferred from homology"/>
<gene>
    <name evidence="11" type="ORF">HYPBUDRAFT_149402</name>
</gene>
<comment type="similarity">
    <text evidence="2 9">Belongs to the EAF6 family.</text>
</comment>
<comment type="subunit">
    <text evidence="9">Component of the NuA4 histone acetyltransferase complex.</text>
</comment>
<feature type="region of interest" description="Disordered" evidence="10">
    <location>
        <begin position="1"/>
        <end position="50"/>
    </location>
</feature>
<evidence type="ECO:0000256" key="10">
    <source>
        <dbReference type="SAM" id="MobiDB-lite"/>
    </source>
</evidence>
<feature type="compositionally biased region" description="Basic residues" evidence="10">
    <location>
        <begin position="212"/>
        <end position="222"/>
    </location>
</feature>
<evidence type="ECO:0000256" key="4">
    <source>
        <dbReference type="ARBA" id="ARBA00022853"/>
    </source>
</evidence>
<name>A0A1E4RH56_9ASCO</name>
<protein>
    <recommendedName>
        <fullName evidence="3 9">Chromatin modification-related protein EAF6</fullName>
    </recommendedName>
</protein>
<feature type="compositionally biased region" description="Low complexity" evidence="10">
    <location>
        <begin position="194"/>
        <end position="211"/>
    </location>
</feature>
<dbReference type="InterPro" id="IPR015418">
    <property type="entry name" value="Eaf6"/>
</dbReference>
<evidence type="ECO:0000313" key="11">
    <source>
        <dbReference type="EMBL" id="ODV66546.1"/>
    </source>
</evidence>
<evidence type="ECO:0000256" key="1">
    <source>
        <dbReference type="ARBA" id="ARBA00004123"/>
    </source>
</evidence>
<dbReference type="Pfam" id="PF09340">
    <property type="entry name" value="NuA4"/>
    <property type="match status" value="1"/>
</dbReference>
<keyword evidence="8 9" id="KW-0539">Nucleus</keyword>
<accession>A0A1E4RH56</accession>
<evidence type="ECO:0000313" key="12">
    <source>
        <dbReference type="Proteomes" id="UP000095085"/>
    </source>
</evidence>
<keyword evidence="9" id="KW-0227">DNA damage</keyword>
<dbReference type="GO" id="GO:0005634">
    <property type="term" value="C:nucleus"/>
    <property type="evidence" value="ECO:0007669"/>
    <property type="project" value="UniProtKB-SubCell"/>
</dbReference>
<dbReference type="PANTHER" id="PTHR13476">
    <property type="entry name" value="CHROMATIN MODIFICATION-RELATED PROTEIN MEAF6"/>
    <property type="match status" value="1"/>
</dbReference>
<keyword evidence="5 9" id="KW-0805">Transcription regulation</keyword>
<feature type="compositionally biased region" description="Basic and acidic residues" evidence="10">
    <location>
        <begin position="1"/>
        <end position="23"/>
    </location>
</feature>
<evidence type="ECO:0000256" key="7">
    <source>
        <dbReference type="ARBA" id="ARBA00023163"/>
    </source>
</evidence>
<dbReference type="RefSeq" id="XP_020075613.1">
    <property type="nucleotide sequence ID" value="XM_020220207.1"/>
</dbReference>
<dbReference type="AlphaFoldDB" id="A0A1E4RH56"/>
<keyword evidence="7 9" id="KW-0804">Transcription</keyword>
<evidence type="ECO:0000256" key="3">
    <source>
        <dbReference type="ARBA" id="ARBA00018504"/>
    </source>
</evidence>
<reference evidence="12" key="1">
    <citation type="submission" date="2016-05" db="EMBL/GenBank/DDBJ databases">
        <title>Comparative genomics of biotechnologically important yeasts.</title>
        <authorList>
            <consortium name="DOE Joint Genome Institute"/>
            <person name="Riley R."/>
            <person name="Haridas S."/>
            <person name="Wolfe K.H."/>
            <person name="Lopes M.R."/>
            <person name="Hittinger C.T."/>
            <person name="Goker M."/>
            <person name="Salamov A."/>
            <person name="Wisecaver J."/>
            <person name="Long T.M."/>
            <person name="Aerts A.L."/>
            <person name="Barry K."/>
            <person name="Choi C."/>
            <person name="Clum A."/>
            <person name="Coughlan A.Y."/>
            <person name="Deshpande S."/>
            <person name="Douglass A.P."/>
            <person name="Hanson S.J."/>
            <person name="Klenk H.-P."/>
            <person name="Labutti K."/>
            <person name="Lapidus A."/>
            <person name="Lindquist E."/>
            <person name="Lipzen A."/>
            <person name="Meier-Kolthoff J.P."/>
            <person name="Ohm R.A."/>
            <person name="Otillar R.P."/>
            <person name="Pangilinan J."/>
            <person name="Peng Y."/>
            <person name="Rokas A."/>
            <person name="Rosa C.A."/>
            <person name="Scheuner C."/>
            <person name="Sibirny A.A."/>
            <person name="Slot J.C."/>
            <person name="Stielow J.B."/>
            <person name="Sun H."/>
            <person name="Kurtzman C.P."/>
            <person name="Blackwell M."/>
            <person name="Grigoriev I.V."/>
            <person name="Jeffries T.W."/>
        </authorList>
    </citation>
    <scope>NUCLEOTIDE SEQUENCE [LARGE SCALE GENOMIC DNA]</scope>
    <source>
        <strain evidence="12">NRRL Y-1933</strain>
    </source>
</reference>
<keyword evidence="4 9" id="KW-0156">Chromatin regulator</keyword>
<evidence type="ECO:0000256" key="9">
    <source>
        <dbReference type="RuleBase" id="RU368022"/>
    </source>
</evidence>
<dbReference type="GO" id="GO:0035267">
    <property type="term" value="C:NuA4 histone acetyltransferase complex"/>
    <property type="evidence" value="ECO:0007669"/>
    <property type="project" value="UniProtKB-UniRule"/>
</dbReference>
<evidence type="ECO:0000256" key="8">
    <source>
        <dbReference type="ARBA" id="ARBA00023242"/>
    </source>
</evidence>
<keyword evidence="6" id="KW-0175">Coiled coil</keyword>
<organism evidence="11 12">
    <name type="scientific">Hyphopichia burtonii NRRL Y-1933</name>
    <dbReference type="NCBI Taxonomy" id="984485"/>
    <lineage>
        <taxon>Eukaryota</taxon>
        <taxon>Fungi</taxon>
        <taxon>Dikarya</taxon>
        <taxon>Ascomycota</taxon>
        <taxon>Saccharomycotina</taxon>
        <taxon>Pichiomycetes</taxon>
        <taxon>Debaryomycetaceae</taxon>
        <taxon>Hyphopichia</taxon>
    </lineage>
</organism>
<dbReference type="GO" id="GO:0006281">
    <property type="term" value="P:DNA repair"/>
    <property type="evidence" value="ECO:0007669"/>
    <property type="project" value="UniProtKB-UniRule"/>
</dbReference>
<dbReference type="EMBL" id="KV454542">
    <property type="protein sequence ID" value="ODV66546.1"/>
    <property type="molecule type" value="Genomic_DNA"/>
</dbReference>
<comment type="function">
    <text evidence="9">Component of the NuA4 histone acetyltransferase complex which is involved in transcriptional activation of selected genes principally by acetylation of nucleosomal histone H4 and H2A. The NuA4 complex is also involved in DNA repair.</text>
</comment>
<evidence type="ECO:0000256" key="5">
    <source>
        <dbReference type="ARBA" id="ARBA00023015"/>
    </source>
</evidence>
<keyword evidence="9" id="KW-0234">DNA repair</keyword>
<dbReference type="Proteomes" id="UP000095085">
    <property type="component" value="Unassembled WGS sequence"/>
</dbReference>
<keyword evidence="12" id="KW-1185">Reference proteome</keyword>
<dbReference type="OrthoDB" id="440324at2759"/>
<evidence type="ECO:0000256" key="2">
    <source>
        <dbReference type="ARBA" id="ARBA00010916"/>
    </source>
</evidence>
<dbReference type="GeneID" id="30994757"/>
<comment type="subcellular location">
    <subcellularLocation>
        <location evidence="1 9">Nucleus</location>
    </subcellularLocation>
</comment>
<feature type="region of interest" description="Disordered" evidence="10">
    <location>
        <begin position="154"/>
        <end position="222"/>
    </location>
</feature>
<evidence type="ECO:0000256" key="6">
    <source>
        <dbReference type="ARBA" id="ARBA00023054"/>
    </source>
</evidence>